<accession>A0A9P7JZA1</accession>
<evidence type="ECO:0000313" key="1">
    <source>
        <dbReference type="EMBL" id="KAG2117352.1"/>
    </source>
</evidence>
<dbReference type="AlphaFoldDB" id="A0A9P7JZA1"/>
<proteinExistence type="predicted"/>
<keyword evidence="2" id="KW-1185">Reference proteome</keyword>
<organism evidence="1 2">
    <name type="scientific">Suillus discolor</name>
    <dbReference type="NCBI Taxonomy" id="1912936"/>
    <lineage>
        <taxon>Eukaryota</taxon>
        <taxon>Fungi</taxon>
        <taxon>Dikarya</taxon>
        <taxon>Basidiomycota</taxon>
        <taxon>Agaricomycotina</taxon>
        <taxon>Agaricomycetes</taxon>
        <taxon>Agaricomycetidae</taxon>
        <taxon>Boletales</taxon>
        <taxon>Suillineae</taxon>
        <taxon>Suillaceae</taxon>
        <taxon>Suillus</taxon>
    </lineage>
</organism>
<feature type="non-terminal residue" evidence="1">
    <location>
        <position position="76"/>
    </location>
</feature>
<dbReference type="OrthoDB" id="10579492at2759"/>
<name>A0A9P7JZA1_9AGAM</name>
<reference evidence="1" key="1">
    <citation type="journal article" date="2020" name="New Phytol.">
        <title>Comparative genomics reveals dynamic genome evolution in host specialist ectomycorrhizal fungi.</title>
        <authorList>
            <person name="Lofgren L.A."/>
            <person name="Nguyen N.H."/>
            <person name="Vilgalys R."/>
            <person name="Ruytinx J."/>
            <person name="Liao H.L."/>
            <person name="Branco S."/>
            <person name="Kuo A."/>
            <person name="LaButti K."/>
            <person name="Lipzen A."/>
            <person name="Andreopoulos W."/>
            <person name="Pangilinan J."/>
            <person name="Riley R."/>
            <person name="Hundley H."/>
            <person name="Na H."/>
            <person name="Barry K."/>
            <person name="Grigoriev I.V."/>
            <person name="Stajich J.E."/>
            <person name="Kennedy P.G."/>
        </authorList>
    </citation>
    <scope>NUCLEOTIDE SEQUENCE</scope>
    <source>
        <strain evidence="1">FC423</strain>
    </source>
</reference>
<comment type="caution">
    <text evidence="1">The sequence shown here is derived from an EMBL/GenBank/DDBJ whole genome shotgun (WGS) entry which is preliminary data.</text>
</comment>
<dbReference type="RefSeq" id="XP_041298241.1">
    <property type="nucleotide sequence ID" value="XM_041443874.1"/>
</dbReference>
<evidence type="ECO:0000313" key="2">
    <source>
        <dbReference type="Proteomes" id="UP000823399"/>
    </source>
</evidence>
<dbReference type="GeneID" id="64706133"/>
<gene>
    <name evidence="1" type="ORF">F5147DRAFT_833607</name>
</gene>
<dbReference type="Proteomes" id="UP000823399">
    <property type="component" value="Unassembled WGS sequence"/>
</dbReference>
<protein>
    <submittedName>
        <fullName evidence="1">Uncharacterized protein</fullName>
    </submittedName>
</protein>
<sequence>MNVPYATQNVIAAIQIVSVSVIAAGTTHHASCTTTPAYSRHIQFDFQSTVTVPSTHTLTLNLSQNPNALRDAIHRR</sequence>
<dbReference type="EMBL" id="JABBWM010000005">
    <property type="protein sequence ID" value="KAG2117352.1"/>
    <property type="molecule type" value="Genomic_DNA"/>
</dbReference>